<evidence type="ECO:0000313" key="1">
    <source>
        <dbReference type="EMBL" id="GAA3365200.1"/>
    </source>
</evidence>
<proteinExistence type="predicted"/>
<protein>
    <submittedName>
        <fullName evidence="1">Uncharacterized protein</fullName>
    </submittedName>
</protein>
<evidence type="ECO:0000313" key="2">
    <source>
        <dbReference type="Proteomes" id="UP001500483"/>
    </source>
</evidence>
<sequence length="85" mass="9922">MDRSTWVVGVGGWMYVWPHGREVQVYGGTEYVRRLTGEVREAEPLRRVPVGRFPTYEDFQEWCMADRREREAACAPPVIPRRPGN</sequence>
<keyword evidence="2" id="KW-1185">Reference proteome</keyword>
<organism evidence="1 2">
    <name type="scientific">Saccharopolyspora gregorii</name>
    <dbReference type="NCBI Taxonomy" id="33914"/>
    <lineage>
        <taxon>Bacteria</taxon>
        <taxon>Bacillati</taxon>
        <taxon>Actinomycetota</taxon>
        <taxon>Actinomycetes</taxon>
        <taxon>Pseudonocardiales</taxon>
        <taxon>Pseudonocardiaceae</taxon>
        <taxon>Saccharopolyspora</taxon>
    </lineage>
</organism>
<dbReference type="Proteomes" id="UP001500483">
    <property type="component" value="Unassembled WGS sequence"/>
</dbReference>
<reference evidence="2" key="1">
    <citation type="journal article" date="2019" name="Int. J. Syst. Evol. Microbiol.">
        <title>The Global Catalogue of Microorganisms (GCM) 10K type strain sequencing project: providing services to taxonomists for standard genome sequencing and annotation.</title>
        <authorList>
            <consortium name="The Broad Institute Genomics Platform"/>
            <consortium name="The Broad Institute Genome Sequencing Center for Infectious Disease"/>
            <person name="Wu L."/>
            <person name="Ma J."/>
        </authorList>
    </citation>
    <scope>NUCLEOTIDE SEQUENCE [LARGE SCALE GENOMIC DNA]</scope>
    <source>
        <strain evidence="2">JCM 9687</strain>
    </source>
</reference>
<name>A0ABP6S0W5_9PSEU</name>
<gene>
    <name evidence="1" type="ORF">GCM10020366_64170</name>
</gene>
<dbReference type="EMBL" id="BAAAYK010000038">
    <property type="protein sequence ID" value="GAA3365200.1"/>
    <property type="molecule type" value="Genomic_DNA"/>
</dbReference>
<comment type="caution">
    <text evidence="1">The sequence shown here is derived from an EMBL/GenBank/DDBJ whole genome shotgun (WGS) entry which is preliminary data.</text>
</comment>
<accession>A0ABP6S0W5</accession>